<evidence type="ECO:0000313" key="4">
    <source>
        <dbReference type="Proteomes" id="UP001596408"/>
    </source>
</evidence>
<reference evidence="3 4" key="1">
    <citation type="journal article" date="2019" name="Int. J. Syst. Evol. Microbiol.">
        <title>The Global Catalogue of Microorganisms (GCM) 10K type strain sequencing project: providing services to taxonomists for standard genome sequencing and annotation.</title>
        <authorList>
            <consortium name="The Broad Institute Genomics Platform"/>
            <consortium name="The Broad Institute Genome Sequencing Center for Infectious Disease"/>
            <person name="Wu L."/>
            <person name="Ma J."/>
        </authorList>
    </citation>
    <scope>NUCLEOTIDE SEQUENCE [LARGE SCALE GENOMIC DNA]</scope>
    <source>
        <strain evidence="3 4">YIM 94188</strain>
    </source>
</reference>
<accession>A0ABD5TXQ1</accession>
<sequence length="126" mass="13728">MGGDRRRGDRTHRTPRLAGGPRDASIPRRRVAALALFVVALVGVTVAVGAMDRPTLFNRPPPWFGAVFLAPTLGAIATVGAVGHAARAWYRGEWSLASRLHYSPVVAASAVLYWLLRYWNLLVVRA</sequence>
<protein>
    <submittedName>
        <fullName evidence="3">Uncharacterized protein</fullName>
    </submittedName>
</protein>
<gene>
    <name evidence="3" type="ORF">ACFQEV_10435</name>
</gene>
<feature type="transmembrane region" description="Helical" evidence="2">
    <location>
        <begin position="31"/>
        <end position="51"/>
    </location>
</feature>
<evidence type="ECO:0000256" key="2">
    <source>
        <dbReference type="SAM" id="Phobius"/>
    </source>
</evidence>
<feature type="transmembrane region" description="Helical" evidence="2">
    <location>
        <begin position="96"/>
        <end position="116"/>
    </location>
</feature>
<dbReference type="RefSeq" id="WP_379695588.1">
    <property type="nucleotide sequence ID" value="NZ_JBHSXH010000015.1"/>
</dbReference>
<comment type="caution">
    <text evidence="3">The sequence shown here is derived from an EMBL/GenBank/DDBJ whole genome shotgun (WGS) entry which is preliminary data.</text>
</comment>
<evidence type="ECO:0000313" key="3">
    <source>
        <dbReference type="EMBL" id="MFC6825398.1"/>
    </source>
</evidence>
<feature type="transmembrane region" description="Helical" evidence="2">
    <location>
        <begin position="63"/>
        <end position="84"/>
    </location>
</feature>
<keyword evidence="4" id="KW-1185">Reference proteome</keyword>
<keyword evidence="2" id="KW-0472">Membrane</keyword>
<name>A0ABD5TXQ1_9EURY</name>
<feature type="region of interest" description="Disordered" evidence="1">
    <location>
        <begin position="1"/>
        <end position="23"/>
    </location>
</feature>
<organism evidence="3 4">
    <name type="scientific">Halopelagius fulvigenes</name>
    <dbReference type="NCBI Taxonomy" id="1198324"/>
    <lineage>
        <taxon>Archaea</taxon>
        <taxon>Methanobacteriati</taxon>
        <taxon>Methanobacteriota</taxon>
        <taxon>Stenosarchaea group</taxon>
        <taxon>Halobacteria</taxon>
        <taxon>Halobacteriales</taxon>
        <taxon>Haloferacaceae</taxon>
    </lineage>
</organism>
<dbReference type="Proteomes" id="UP001596408">
    <property type="component" value="Unassembled WGS sequence"/>
</dbReference>
<dbReference type="EMBL" id="JBHSXH010000015">
    <property type="protein sequence ID" value="MFC6825398.1"/>
    <property type="molecule type" value="Genomic_DNA"/>
</dbReference>
<keyword evidence="2" id="KW-1133">Transmembrane helix</keyword>
<proteinExistence type="predicted"/>
<dbReference type="AlphaFoldDB" id="A0ABD5TXQ1"/>
<evidence type="ECO:0000256" key="1">
    <source>
        <dbReference type="SAM" id="MobiDB-lite"/>
    </source>
</evidence>
<keyword evidence="2" id="KW-0812">Transmembrane</keyword>